<dbReference type="PANTHER" id="PTHR35527:SF2">
    <property type="entry name" value="HYDROLASE"/>
    <property type="match status" value="1"/>
</dbReference>
<dbReference type="Gene3D" id="3.60.60.10">
    <property type="entry name" value="Penicillin V Acylase, Chain A"/>
    <property type="match status" value="1"/>
</dbReference>
<dbReference type="SUPFAM" id="SSF56235">
    <property type="entry name" value="N-terminal nucleophile aminohydrolases (Ntn hydrolases)"/>
    <property type="match status" value="1"/>
</dbReference>
<evidence type="ECO:0000259" key="4">
    <source>
        <dbReference type="Pfam" id="PF02275"/>
    </source>
</evidence>
<evidence type="ECO:0000313" key="5">
    <source>
        <dbReference type="EMBL" id="OGC40446.1"/>
    </source>
</evidence>
<evidence type="ECO:0000256" key="2">
    <source>
        <dbReference type="ARBA" id="ARBA00022801"/>
    </source>
</evidence>
<dbReference type="EMBL" id="MEUJ01000004">
    <property type="protein sequence ID" value="OGC40446.1"/>
    <property type="molecule type" value="Genomic_DNA"/>
</dbReference>
<dbReference type="GO" id="GO:0016787">
    <property type="term" value="F:hydrolase activity"/>
    <property type="evidence" value="ECO:0007669"/>
    <property type="project" value="UniProtKB-KW"/>
</dbReference>
<feature type="signal peptide" evidence="3">
    <location>
        <begin position="1"/>
        <end position="20"/>
    </location>
</feature>
<feature type="chain" id="PRO_5009514757" description="Choloylglycine hydrolase/NAAA C-terminal domain-containing protein" evidence="3">
    <location>
        <begin position="21"/>
        <end position="344"/>
    </location>
</feature>
<dbReference type="InterPro" id="IPR029055">
    <property type="entry name" value="Ntn_hydrolases_N"/>
</dbReference>
<evidence type="ECO:0000313" key="6">
    <source>
        <dbReference type="Proteomes" id="UP000179242"/>
    </source>
</evidence>
<dbReference type="InterPro" id="IPR029132">
    <property type="entry name" value="CBAH/NAAA_C"/>
</dbReference>
<comment type="caution">
    <text evidence="5">The sequence shown here is derived from an EMBL/GenBank/DDBJ whole genome shotgun (WGS) entry which is preliminary data.</text>
</comment>
<sequence length="344" mass="38080">MKKLVVICVLFCLIAPQAFTCTDFQIKAKDDSVVIGRSMEFPADLKSNVVVVPRGIQNSKYAFIAIDALEIKNCYVDGFNEKGLSFDGLMFTGAEYQAPIPGKVVYLNNLTSWVLGNFATVDEVKKALPQITISESPIKKVKDLGMHFAVHDALGKNLVIECINGEIKVYDNPIGVMTNRPEFDWHINNLRNYINLDSRDKKPKTINGQKIEPTGVGSGMLGLPGDWTPPSRFVRTALCLNAALQPKNSAEAVNLAEHILNIVDIPKGVVKEPTAFPFVDLYGNAQWVIIKDLTNKVLYYKTYDNTAWKTIDLKKFNLDPGNPIKSVSIGEKDPACLDMSGKLK</sequence>
<dbReference type="PANTHER" id="PTHR35527">
    <property type="entry name" value="CHOLOYLGLYCINE HYDROLASE"/>
    <property type="match status" value="1"/>
</dbReference>
<dbReference type="Proteomes" id="UP000179242">
    <property type="component" value="Unassembled WGS sequence"/>
</dbReference>
<accession>A0A1F4U669</accession>
<keyword evidence="3" id="KW-0732">Signal</keyword>
<feature type="domain" description="Choloylglycine hydrolase/NAAA C-terminal" evidence="4">
    <location>
        <begin position="21"/>
        <end position="323"/>
    </location>
</feature>
<dbReference type="CDD" id="cd00542">
    <property type="entry name" value="Ntn_PVA"/>
    <property type="match status" value="1"/>
</dbReference>
<comment type="similarity">
    <text evidence="1">Belongs to the peptidase C59 family.</text>
</comment>
<organism evidence="5 6">
    <name type="scientific">candidate division WOR-1 bacterium RIFOXYC2_FULL_46_14</name>
    <dbReference type="NCBI Taxonomy" id="1802587"/>
    <lineage>
        <taxon>Bacteria</taxon>
        <taxon>Bacillati</taxon>
        <taxon>Saganbacteria</taxon>
    </lineage>
</organism>
<keyword evidence="2" id="KW-0378">Hydrolase</keyword>
<dbReference type="AlphaFoldDB" id="A0A1F4U669"/>
<dbReference type="InterPro" id="IPR052193">
    <property type="entry name" value="Peptidase_C59"/>
</dbReference>
<reference evidence="5 6" key="1">
    <citation type="journal article" date="2016" name="Nat. Commun.">
        <title>Thousands of microbial genomes shed light on interconnected biogeochemical processes in an aquifer system.</title>
        <authorList>
            <person name="Anantharaman K."/>
            <person name="Brown C.T."/>
            <person name="Hug L.A."/>
            <person name="Sharon I."/>
            <person name="Castelle C.J."/>
            <person name="Probst A.J."/>
            <person name="Thomas B.C."/>
            <person name="Singh A."/>
            <person name="Wilkins M.J."/>
            <person name="Karaoz U."/>
            <person name="Brodie E.L."/>
            <person name="Williams K.H."/>
            <person name="Hubbard S.S."/>
            <person name="Banfield J.F."/>
        </authorList>
    </citation>
    <scope>NUCLEOTIDE SEQUENCE [LARGE SCALE GENOMIC DNA]</scope>
</reference>
<evidence type="ECO:0000256" key="1">
    <source>
        <dbReference type="ARBA" id="ARBA00006625"/>
    </source>
</evidence>
<evidence type="ECO:0000256" key="3">
    <source>
        <dbReference type="SAM" id="SignalP"/>
    </source>
</evidence>
<dbReference type="Pfam" id="PF02275">
    <property type="entry name" value="CBAH"/>
    <property type="match status" value="1"/>
</dbReference>
<name>A0A1F4U669_UNCSA</name>
<gene>
    <name evidence="5" type="ORF">A2438_04210</name>
</gene>
<protein>
    <recommendedName>
        <fullName evidence="4">Choloylglycine hydrolase/NAAA C-terminal domain-containing protein</fullName>
    </recommendedName>
</protein>
<proteinExistence type="inferred from homology"/>